<organism evidence="2 3">
    <name type="scientific">Pseudodesulfovibrio piezophilus (strain DSM 21447 / JCM 15486 / C1TLV30)</name>
    <name type="common">Desulfovibrio piezophilus</name>
    <dbReference type="NCBI Taxonomy" id="1322246"/>
    <lineage>
        <taxon>Bacteria</taxon>
        <taxon>Pseudomonadati</taxon>
        <taxon>Thermodesulfobacteriota</taxon>
        <taxon>Desulfovibrionia</taxon>
        <taxon>Desulfovibrionales</taxon>
        <taxon>Desulfovibrionaceae</taxon>
    </lineage>
</organism>
<dbReference type="Pfam" id="PF03906">
    <property type="entry name" value="Phage_T7_tail"/>
    <property type="match status" value="1"/>
</dbReference>
<dbReference type="AlphaFoldDB" id="M1WKI1"/>
<dbReference type="PATRIC" id="fig|879567.3.peg.2567"/>
<feature type="domain" description="Bacteriophage T7 tail fibre protein-like N-terminal" evidence="1">
    <location>
        <begin position="6"/>
        <end position="85"/>
    </location>
</feature>
<evidence type="ECO:0000259" key="1">
    <source>
        <dbReference type="Pfam" id="PF03906"/>
    </source>
</evidence>
<evidence type="ECO:0000313" key="3">
    <source>
        <dbReference type="Proteomes" id="UP000011724"/>
    </source>
</evidence>
<dbReference type="RefSeq" id="WP_015415684.1">
    <property type="nucleotide sequence ID" value="NC_020409.1"/>
</dbReference>
<accession>M1WKI1</accession>
<protein>
    <recommendedName>
        <fullName evidence="1">Bacteriophage T7 tail fibre protein-like N-terminal domain-containing protein</fullName>
    </recommendedName>
</protein>
<dbReference type="STRING" id="1322246.BN4_12406"/>
<dbReference type="EMBL" id="FO203427">
    <property type="protein sequence ID" value="CCH49641.1"/>
    <property type="molecule type" value="Genomic_DNA"/>
</dbReference>
<dbReference type="Proteomes" id="UP000011724">
    <property type="component" value="Chromosome"/>
</dbReference>
<proteinExistence type="predicted"/>
<dbReference type="InterPro" id="IPR005604">
    <property type="entry name" value="Phage_T7_tail_fibre-like_N"/>
</dbReference>
<dbReference type="HOGENOM" id="CLU_841266_0_0_7"/>
<keyword evidence="3" id="KW-1185">Reference proteome</keyword>
<dbReference type="KEGG" id="dpi:BN4_12406"/>
<gene>
    <name evidence="2" type="ordered locus">BN4_12406</name>
</gene>
<reference evidence="3" key="2">
    <citation type="journal article" date="2013" name="Stand. Genomic Sci.">
        <title>Complete genome sequence of Desulfocapsa sulfexigens, a marine deltaproteobacterium specialized in disproportionating inorganic sulfur compounds.</title>
        <authorList>
            <person name="Finster K.W."/>
            <person name="Kjeldsen K.U."/>
            <person name="Kube M."/>
            <person name="Reinhardt R."/>
            <person name="Mussmann M."/>
            <person name="Amann R."/>
            <person name="Schreiber L."/>
        </authorList>
    </citation>
    <scope>NUCLEOTIDE SEQUENCE [LARGE SCALE GENOMIC DNA]</scope>
    <source>
        <strain evidence="3">DSM 10523 / SB164P1</strain>
    </source>
</reference>
<reference evidence="2 3" key="1">
    <citation type="journal article" date="2013" name="PLoS ONE">
        <title>The first genomic and proteomic characterization of a deep-sea sulfate reducer: insights into the piezophilic lifestyle of Desulfovibrio piezophilus.</title>
        <authorList>
            <person name="Pradel N."/>
            <person name="Ji B."/>
            <person name="Gimenez G."/>
            <person name="Talla E."/>
            <person name="Lenoble P."/>
            <person name="Garel M."/>
            <person name="Tamburini C."/>
            <person name="Fourquet P."/>
            <person name="Lebrun R."/>
            <person name="Bertin P."/>
            <person name="Denis Y."/>
            <person name="Pophillat M."/>
            <person name="Barbe V."/>
            <person name="Ollivier B."/>
            <person name="Dolla A."/>
        </authorList>
    </citation>
    <scope>NUCLEOTIDE SEQUENCE [LARGE SCALE GENOMIC DNA]</scope>
    <source>
        <strain evidence="3">DSM 10523 / SB164P1</strain>
    </source>
</reference>
<dbReference type="BioCyc" id="DPIE1322246:BN4_RS12080-MONOMER"/>
<dbReference type="eggNOG" id="COG5434">
    <property type="taxonomic scope" value="Bacteria"/>
</dbReference>
<sequence>MTISSTQSRVIYMGNGSTTLFAVPFLFLENNDLEVVLSSPDTETVQTISTDYQLSGAGHHTGGICTMTSAPAKGEHLVIRRNPSIVQEVDYVENDAFPAATHEAALDKLTMICQTLSERLDRTITFRVSSAVSGVELPEPDPGRLIAWNESGDNLINKQAGDIGMVGIPLSIGEGGTGGRDIEEALSNLGFGATGRAMATAQSSLDALALLDAEPADTTILKADIPDILQTVFGDEAQLYSGVDLLTLEVERNHILWTLEAPSFFSDVLLPFDGTYIFHVYPAGYTLNLAESYNNDGKLPLPSTSAEEIRIVVEQYNNRKSILSVQNMEA</sequence>
<dbReference type="OrthoDB" id="5365411at2"/>
<name>M1WKI1_PSEP2</name>
<evidence type="ECO:0000313" key="2">
    <source>
        <dbReference type="EMBL" id="CCH49641.1"/>
    </source>
</evidence>